<dbReference type="InterPro" id="IPR010610">
    <property type="entry name" value="EryCIII-like_C"/>
</dbReference>
<organism evidence="2 3">
    <name type="scientific">Nocardioides bizhenqiangii</name>
    <dbReference type="NCBI Taxonomy" id="3095076"/>
    <lineage>
        <taxon>Bacteria</taxon>
        <taxon>Bacillati</taxon>
        <taxon>Actinomycetota</taxon>
        <taxon>Actinomycetes</taxon>
        <taxon>Propionibacteriales</taxon>
        <taxon>Nocardioidaceae</taxon>
        <taxon>Nocardioides</taxon>
    </lineage>
</organism>
<protein>
    <submittedName>
        <fullName evidence="2">Glycosyltransferase</fullName>
    </submittedName>
</protein>
<dbReference type="Pfam" id="PF06722">
    <property type="entry name" value="EryCIII-like_C"/>
    <property type="match status" value="1"/>
</dbReference>
<accession>A0ABZ0ZVE6</accession>
<dbReference type="SUPFAM" id="SSF53756">
    <property type="entry name" value="UDP-Glycosyltransferase/glycogen phosphorylase"/>
    <property type="match status" value="1"/>
</dbReference>
<keyword evidence="3" id="KW-1185">Reference proteome</keyword>
<name>A0ABZ0ZVE6_9ACTN</name>
<dbReference type="EMBL" id="CP141059">
    <property type="protein sequence ID" value="WQQ27796.1"/>
    <property type="molecule type" value="Genomic_DNA"/>
</dbReference>
<dbReference type="Gene3D" id="3.40.50.2000">
    <property type="entry name" value="Glycogen Phosphorylase B"/>
    <property type="match status" value="2"/>
</dbReference>
<dbReference type="PANTHER" id="PTHR48050">
    <property type="entry name" value="STEROL 3-BETA-GLUCOSYLTRANSFERASE"/>
    <property type="match status" value="1"/>
</dbReference>
<feature type="domain" description="Erythromycin biosynthesis protein CIII-like C-terminal" evidence="1">
    <location>
        <begin position="217"/>
        <end position="342"/>
    </location>
</feature>
<gene>
    <name evidence="2" type="ORF">SHK19_06065</name>
</gene>
<dbReference type="PANTHER" id="PTHR48050:SF13">
    <property type="entry name" value="STEROL 3-BETA-GLUCOSYLTRANSFERASE UGT80A2"/>
    <property type="match status" value="1"/>
</dbReference>
<dbReference type="CDD" id="cd03784">
    <property type="entry name" value="GT1_Gtf-like"/>
    <property type="match status" value="1"/>
</dbReference>
<evidence type="ECO:0000313" key="2">
    <source>
        <dbReference type="EMBL" id="WQQ27796.1"/>
    </source>
</evidence>
<sequence length="368" mass="39025">MSHFLFLTWDGGGNVPPAIGIATELRARGHSVRFLGHEGNRAATASAAMPFRAFDRALPFTSQDLNPPERMVEIFNDARVAQDLLVEMDRKSTDVVVIDPMMLAALGAARDSGIAYVPLVHLFYAYLREGWLRAPFGQVAEQRGYAPYDALDNAPLTLVASLAELDPAGGGPLPGNAVHCGPVVSCPEPRDLTTAPPALLISLSTYNFPGQTEAMQTLLDAASGLPARVIVTTGPVIRRADLRVPDGVEVHDYVDHDALMPQVTAVMSHGGHATAMRALAHGLPLAVMPMHPMLDQTMVGHAVAAAGAGRLLARDASPGEIRTSLEELLTDGPHRAAAARLCQLIREADGQSSGATRLEALTRQPADA</sequence>
<reference evidence="3" key="1">
    <citation type="submission" date="2023-12" db="EMBL/GenBank/DDBJ databases">
        <title>Novel species in genus Nocardioides.</title>
        <authorList>
            <person name="Zhou H."/>
        </authorList>
    </citation>
    <scope>NUCLEOTIDE SEQUENCE [LARGE SCALE GENOMIC DNA]</scope>
    <source>
        <strain evidence="3">HM61</strain>
    </source>
</reference>
<proteinExistence type="predicted"/>
<dbReference type="InterPro" id="IPR002213">
    <property type="entry name" value="UDP_glucos_trans"/>
</dbReference>
<dbReference type="InterPro" id="IPR050426">
    <property type="entry name" value="Glycosyltransferase_28"/>
</dbReference>
<evidence type="ECO:0000313" key="3">
    <source>
        <dbReference type="Proteomes" id="UP001327225"/>
    </source>
</evidence>
<evidence type="ECO:0000259" key="1">
    <source>
        <dbReference type="Pfam" id="PF06722"/>
    </source>
</evidence>
<dbReference type="RefSeq" id="WP_322938116.1">
    <property type="nucleotide sequence ID" value="NZ_CP141059.1"/>
</dbReference>
<dbReference type="Proteomes" id="UP001327225">
    <property type="component" value="Chromosome"/>
</dbReference>